<evidence type="ECO:0000256" key="4">
    <source>
        <dbReference type="PROSITE-ProRule" id="PRU01248"/>
    </source>
</evidence>
<dbReference type="EMBL" id="JBHSHL010000024">
    <property type="protein sequence ID" value="MFC4804821.1"/>
    <property type="molecule type" value="Genomic_DNA"/>
</dbReference>
<dbReference type="InterPro" id="IPR013762">
    <property type="entry name" value="Integrase-like_cat_sf"/>
</dbReference>
<feature type="domain" description="Tyr recombinase" evidence="5">
    <location>
        <begin position="99"/>
        <end position="229"/>
    </location>
</feature>
<comment type="similarity">
    <text evidence="1">Belongs to the 'phage' integrase family.</text>
</comment>
<dbReference type="PROSITE" id="PS51900">
    <property type="entry name" value="CB"/>
    <property type="match status" value="1"/>
</dbReference>
<gene>
    <name evidence="7" type="ORF">ACFO4R_06970</name>
</gene>
<feature type="domain" description="Core-binding (CB)" evidence="6">
    <location>
        <begin position="3"/>
        <end position="85"/>
    </location>
</feature>
<evidence type="ECO:0000256" key="1">
    <source>
        <dbReference type="ARBA" id="ARBA00008857"/>
    </source>
</evidence>
<dbReference type="SUPFAM" id="SSF56349">
    <property type="entry name" value="DNA breaking-rejoining enzymes"/>
    <property type="match status" value="1"/>
</dbReference>
<dbReference type="InterPro" id="IPR044068">
    <property type="entry name" value="CB"/>
</dbReference>
<dbReference type="RefSeq" id="WP_379788343.1">
    <property type="nucleotide sequence ID" value="NZ_JBHSHL010000024.1"/>
</dbReference>
<dbReference type="InterPro" id="IPR025269">
    <property type="entry name" value="SAM-like_dom"/>
</dbReference>
<evidence type="ECO:0000313" key="8">
    <source>
        <dbReference type="Proteomes" id="UP001595916"/>
    </source>
</evidence>
<keyword evidence="8" id="KW-1185">Reference proteome</keyword>
<evidence type="ECO:0000256" key="2">
    <source>
        <dbReference type="ARBA" id="ARBA00023125"/>
    </source>
</evidence>
<dbReference type="InterPro" id="IPR050090">
    <property type="entry name" value="Tyrosine_recombinase_XerCD"/>
</dbReference>
<evidence type="ECO:0000256" key="3">
    <source>
        <dbReference type="ARBA" id="ARBA00023172"/>
    </source>
</evidence>
<sequence length="229" mass="26953">MKQGLSDYVDYFLYTVKQIEVAKTTFVGYENICKNIKAYFVHQTLDEIKKRDIQCYFKYLSDKKISINTIRKHYDLLNQIFRSAIDDELILTNPLSRLKKPKREDFFCEVYNEQESLCLLKASKGTDLFLPIVFALLLGLRRGEICGLTWNRVNLEEQYLLLTDSRTTAGTEIVTKKVKTTSSVRKIYLSTFLKELLEQEKQQQRLPQEEIEQGYVCLRQKNMEPIHPD</sequence>
<dbReference type="PROSITE" id="PS51898">
    <property type="entry name" value="TYR_RECOMBINASE"/>
    <property type="match status" value="1"/>
</dbReference>
<dbReference type="Gene3D" id="1.10.150.130">
    <property type="match status" value="1"/>
</dbReference>
<evidence type="ECO:0000259" key="5">
    <source>
        <dbReference type="PROSITE" id="PS51898"/>
    </source>
</evidence>
<dbReference type="InterPro" id="IPR002104">
    <property type="entry name" value="Integrase_catalytic"/>
</dbReference>
<evidence type="ECO:0000259" key="6">
    <source>
        <dbReference type="PROSITE" id="PS51900"/>
    </source>
</evidence>
<dbReference type="Pfam" id="PF13102">
    <property type="entry name" value="Phage_int_SAM_5"/>
    <property type="match status" value="1"/>
</dbReference>
<reference evidence="8" key="1">
    <citation type="journal article" date="2019" name="Int. J. Syst. Evol. Microbiol.">
        <title>The Global Catalogue of Microorganisms (GCM) 10K type strain sequencing project: providing services to taxonomists for standard genome sequencing and annotation.</title>
        <authorList>
            <consortium name="The Broad Institute Genomics Platform"/>
            <consortium name="The Broad Institute Genome Sequencing Center for Infectious Disease"/>
            <person name="Wu L."/>
            <person name="Ma J."/>
        </authorList>
    </citation>
    <scope>NUCLEOTIDE SEQUENCE [LARGE SCALE GENOMIC DNA]</scope>
    <source>
        <strain evidence="8">CCUG 46385</strain>
    </source>
</reference>
<dbReference type="PANTHER" id="PTHR30349">
    <property type="entry name" value="PHAGE INTEGRASE-RELATED"/>
    <property type="match status" value="1"/>
</dbReference>
<keyword evidence="2 4" id="KW-0238">DNA-binding</keyword>
<name>A0ABV9QN54_9FIRM</name>
<dbReference type="Gene3D" id="1.10.443.10">
    <property type="entry name" value="Intergrase catalytic core"/>
    <property type="match status" value="1"/>
</dbReference>
<dbReference type="Proteomes" id="UP001595916">
    <property type="component" value="Unassembled WGS sequence"/>
</dbReference>
<proteinExistence type="inferred from homology"/>
<keyword evidence="3" id="KW-0233">DNA recombination</keyword>
<accession>A0ABV9QN54</accession>
<dbReference type="InterPro" id="IPR010998">
    <property type="entry name" value="Integrase_recombinase_N"/>
</dbReference>
<evidence type="ECO:0000313" key="7">
    <source>
        <dbReference type="EMBL" id="MFC4804821.1"/>
    </source>
</evidence>
<comment type="caution">
    <text evidence="7">The sequence shown here is derived from an EMBL/GenBank/DDBJ whole genome shotgun (WGS) entry which is preliminary data.</text>
</comment>
<organism evidence="7 8">
    <name type="scientific">Filifactor villosus</name>
    <dbReference type="NCBI Taxonomy" id="29374"/>
    <lineage>
        <taxon>Bacteria</taxon>
        <taxon>Bacillati</taxon>
        <taxon>Bacillota</taxon>
        <taxon>Clostridia</taxon>
        <taxon>Peptostreptococcales</taxon>
        <taxon>Filifactoraceae</taxon>
        <taxon>Filifactor</taxon>
    </lineage>
</organism>
<dbReference type="InterPro" id="IPR011010">
    <property type="entry name" value="DNA_brk_join_enz"/>
</dbReference>
<dbReference type="PANTHER" id="PTHR30349:SF64">
    <property type="entry name" value="PROPHAGE INTEGRASE INTD-RELATED"/>
    <property type="match status" value="1"/>
</dbReference>
<protein>
    <submittedName>
        <fullName evidence="7">Tyrosine-type recombinase/integrase</fullName>
    </submittedName>
</protein>